<dbReference type="AlphaFoldDB" id="A0A1Q8YD72"/>
<sequence>MADDLNLRVWGLHLLQGRAGTTCANNSCMGFYTRLQQQ</sequence>
<evidence type="ECO:0000313" key="1">
    <source>
        <dbReference type="EMBL" id="OLP05996.1"/>
    </source>
</evidence>
<dbReference type="Proteomes" id="UP000185911">
    <property type="component" value="Unassembled WGS sequence"/>
</dbReference>
<proteinExistence type="predicted"/>
<name>A0A1Q8YD72_9BURK</name>
<organism evidence="1 2">
    <name type="scientific">Rhodoferax antarcticus ANT.BR</name>
    <dbReference type="NCBI Taxonomy" id="1111071"/>
    <lineage>
        <taxon>Bacteria</taxon>
        <taxon>Pseudomonadati</taxon>
        <taxon>Pseudomonadota</taxon>
        <taxon>Betaproteobacteria</taxon>
        <taxon>Burkholderiales</taxon>
        <taxon>Comamonadaceae</taxon>
        <taxon>Rhodoferax</taxon>
    </lineage>
</organism>
<protein>
    <submittedName>
        <fullName evidence="1">Uncharacterized protein</fullName>
    </submittedName>
</protein>
<evidence type="ECO:0000313" key="2">
    <source>
        <dbReference type="Proteomes" id="UP000185911"/>
    </source>
</evidence>
<reference evidence="1 2" key="1">
    <citation type="submission" date="2017-01" db="EMBL/GenBank/DDBJ databases">
        <title>Genome sequence of Rhodoferax antarcticus ANT.BR, a psychrophilic purple nonsulfur bacterium from an Antarctic microbial mat.</title>
        <authorList>
            <person name="Baker J."/>
            <person name="Riester C."/>
            <person name="Skinner B."/>
            <person name="Newell A."/>
            <person name="Swingley W."/>
            <person name="Madigan M."/>
            <person name="Jung D."/>
            <person name="Asao M."/>
            <person name="Chen M."/>
            <person name="Loughlin P."/>
            <person name="Pan H."/>
            <person name="Lin S."/>
            <person name="Li N."/>
            <person name="Shaw J."/>
            <person name="Prado M."/>
            <person name="Sherman C."/>
            <person name="Li X."/>
            <person name="Tang J."/>
            <person name="Blankenship R."/>
            <person name="Zhao T."/>
            <person name="Touchman J."/>
            <person name="Sattley M."/>
        </authorList>
    </citation>
    <scope>NUCLEOTIDE SEQUENCE [LARGE SCALE GENOMIC DNA]</scope>
    <source>
        <strain evidence="1 2">ANT.BR</strain>
    </source>
</reference>
<gene>
    <name evidence="1" type="ORF">BLL52_2225</name>
</gene>
<comment type="caution">
    <text evidence="1">The sequence shown here is derived from an EMBL/GenBank/DDBJ whole genome shotgun (WGS) entry which is preliminary data.</text>
</comment>
<keyword evidence="2" id="KW-1185">Reference proteome</keyword>
<accession>A0A1Q8YD72</accession>
<dbReference type="EMBL" id="MSYM01000013">
    <property type="protein sequence ID" value="OLP05996.1"/>
    <property type="molecule type" value="Genomic_DNA"/>
</dbReference>